<dbReference type="AlphaFoldDB" id="A0AAW9MUX5"/>
<reference evidence="2 3" key="1">
    <citation type="submission" date="2024-01" db="EMBL/GenBank/DDBJ databases">
        <title>Complete genome sequence of Citroniella saccharovorans strain M6.X9, isolated from human fecal sample.</title>
        <authorList>
            <person name="Cheng G."/>
            <person name="Westerholm M."/>
            <person name="Schnurer A."/>
        </authorList>
    </citation>
    <scope>NUCLEOTIDE SEQUENCE [LARGE SCALE GENOMIC DNA]</scope>
    <source>
        <strain evidence="2 3">DSM 29873</strain>
    </source>
</reference>
<keyword evidence="1" id="KW-0472">Membrane</keyword>
<feature type="transmembrane region" description="Helical" evidence="1">
    <location>
        <begin position="60"/>
        <end position="79"/>
    </location>
</feature>
<evidence type="ECO:0000313" key="3">
    <source>
        <dbReference type="Proteomes" id="UP001357733"/>
    </source>
</evidence>
<evidence type="ECO:0000313" key="2">
    <source>
        <dbReference type="EMBL" id="MEB3428758.1"/>
    </source>
</evidence>
<dbReference type="RefSeq" id="WP_324618789.1">
    <property type="nucleotide sequence ID" value="NZ_JAYKOT010000001.1"/>
</dbReference>
<accession>A0AAW9MUX5</accession>
<dbReference type="Proteomes" id="UP001357733">
    <property type="component" value="Unassembled WGS sequence"/>
</dbReference>
<feature type="transmembrane region" description="Helical" evidence="1">
    <location>
        <begin position="20"/>
        <end position="40"/>
    </location>
</feature>
<name>A0AAW9MUX5_9FIRM</name>
<keyword evidence="1" id="KW-0812">Transmembrane</keyword>
<organism evidence="2 3">
    <name type="scientific">Citroniella saccharovorans</name>
    <dbReference type="NCBI Taxonomy" id="2053367"/>
    <lineage>
        <taxon>Bacteria</taxon>
        <taxon>Bacillati</taxon>
        <taxon>Bacillota</taxon>
        <taxon>Tissierellia</taxon>
        <taxon>Tissierellales</taxon>
        <taxon>Peptoniphilaceae</taxon>
        <taxon>Citroniella</taxon>
    </lineage>
</organism>
<keyword evidence="1" id="KW-1133">Transmembrane helix</keyword>
<feature type="transmembrane region" description="Helical" evidence="1">
    <location>
        <begin position="162"/>
        <end position="184"/>
    </location>
</feature>
<keyword evidence="3" id="KW-1185">Reference proteome</keyword>
<protein>
    <submittedName>
        <fullName evidence="2">Uncharacterized protein</fullName>
    </submittedName>
</protein>
<feature type="transmembrane region" description="Helical" evidence="1">
    <location>
        <begin position="100"/>
        <end position="123"/>
    </location>
</feature>
<feature type="transmembrane region" description="Helical" evidence="1">
    <location>
        <begin position="247"/>
        <end position="263"/>
    </location>
</feature>
<comment type="caution">
    <text evidence="2">The sequence shown here is derived from an EMBL/GenBank/DDBJ whole genome shotgun (WGS) entry which is preliminary data.</text>
</comment>
<sequence length="271" mass="31562">MLKLVKLRLSNFLKSEEIFYALAVFFILIVDNLLEIRKVLTNVDLNISPFILPLVSSNSSFRYFILFTSVLLFLNAPFLDGYSKSYINKFSKRRLNLSNILYILLISLFFVIASNLITLLFFIDRLVFIKDWGIFITSMARSSGSINIFNNYIVSRFSGLEAFMIFNLIFYLEVILIGIIIYVFNLYNHKIHLGPIVAGIYILSDSYNKFLGNPTFDRFFPSNYLNLCVIAKDKVYKSLTYTRASKILLLIIIFLGLLSFFIFRKKENLYE</sequence>
<evidence type="ECO:0000256" key="1">
    <source>
        <dbReference type="SAM" id="Phobius"/>
    </source>
</evidence>
<gene>
    <name evidence="2" type="ORF">VLK81_01760</name>
</gene>
<proteinExistence type="predicted"/>
<dbReference type="EMBL" id="JAYKOT010000001">
    <property type="protein sequence ID" value="MEB3428758.1"/>
    <property type="molecule type" value="Genomic_DNA"/>
</dbReference>